<dbReference type="AlphaFoldDB" id="A0A2S5ZZK4"/>
<feature type="transmembrane region" description="Helical" evidence="2">
    <location>
        <begin position="99"/>
        <end position="121"/>
    </location>
</feature>
<feature type="transmembrane region" description="Helical" evidence="2">
    <location>
        <begin position="141"/>
        <end position="159"/>
    </location>
</feature>
<feature type="region of interest" description="Disordered" evidence="1">
    <location>
        <begin position="596"/>
        <end position="651"/>
    </location>
</feature>
<reference evidence="3 4" key="1">
    <citation type="submission" date="2018-02" db="EMBL/GenBank/DDBJ databases">
        <title>8 Nocardia nova and 1 Nocardia cyriacigeorgica strain used for evolution to TMP-SMX.</title>
        <authorList>
            <person name="Mehta H."/>
            <person name="Weng J."/>
            <person name="Shamoo Y."/>
        </authorList>
    </citation>
    <scope>NUCLEOTIDE SEQUENCE [LARGE SCALE GENOMIC DNA]</scope>
    <source>
        <strain evidence="3 4">BAA2227</strain>
    </source>
</reference>
<name>A0A2S5ZZK4_9NOCA</name>
<evidence type="ECO:0008006" key="5">
    <source>
        <dbReference type="Google" id="ProtNLM"/>
    </source>
</evidence>
<protein>
    <recommendedName>
        <fullName evidence="5">Pentapeptide repeat-containing protein</fullName>
    </recommendedName>
</protein>
<keyword evidence="2" id="KW-1133">Transmembrane helix</keyword>
<evidence type="ECO:0000256" key="1">
    <source>
        <dbReference type="SAM" id="MobiDB-lite"/>
    </source>
</evidence>
<gene>
    <name evidence="3" type="ORF">C5F51_26625</name>
</gene>
<dbReference type="EMBL" id="PSZD01000021">
    <property type="protein sequence ID" value="PPJ23997.1"/>
    <property type="molecule type" value="Genomic_DNA"/>
</dbReference>
<evidence type="ECO:0000256" key="2">
    <source>
        <dbReference type="SAM" id="Phobius"/>
    </source>
</evidence>
<feature type="compositionally biased region" description="Polar residues" evidence="1">
    <location>
        <begin position="641"/>
        <end position="651"/>
    </location>
</feature>
<organism evidence="3 4">
    <name type="scientific">Nocardia nova</name>
    <dbReference type="NCBI Taxonomy" id="37330"/>
    <lineage>
        <taxon>Bacteria</taxon>
        <taxon>Bacillati</taxon>
        <taxon>Actinomycetota</taxon>
        <taxon>Actinomycetes</taxon>
        <taxon>Mycobacteriales</taxon>
        <taxon>Nocardiaceae</taxon>
        <taxon>Nocardia</taxon>
    </lineage>
</organism>
<accession>A0A2S5ZZK4</accession>
<sequence length="651" mass="68816">MPVVAVVASEVVVEALESPPVAVKGLRTGLVNADGGGGLARCPFPRSMALTFGIEQNRAVTRRVSAFRAQAHSRMTALRAASTKESRAAFSRRAGRIRLFPAVTAALLAGLAVAFAAYGFLRWLTPVDETKQAAEIDITRVALTVVAGVGGVVALVIAYRRQRDLEQSRFVERFGAAAAQLGATDVAVRIAGVYAMAGVADESDGLRRQQCIDVLCGYLRLPYSPELGANHQSKLVVKQHRATADNTRADDREHHHEYRHNDREVRATILRVITDHLRPKAAYSWSTVDFDFRTAYLENADFSRAQLLGSARFGGATFSGDARFGSATFAGNAEFDDVTFSGNAWFDSVTFSGDARFGNATFSGNARFDGATLSGDARFDDATFADHAAFAGANFSADARFGGATFAGAAGFGETTFSGNARFDGATFTGNAHFDGATFTGNARFRNVTFSGNARFDGATFSANARFGDATFVGDAGFGDATFAGNTGFDSATFSGDAEFGEATFSGSAEFGDATFAGNTGFGGATFASDAGFGGATFASDAGFGGATFTGTARFDRVNFAGNTWFGSATFAAEARFDRVTFAGNARFDEADFGSGTISFDEPRQWGPPIPTFDWSQDHSRKPTNIEPQNWPPAVAAPTLSAGSASRHQQQ</sequence>
<comment type="caution">
    <text evidence="3">The sequence shown here is derived from an EMBL/GenBank/DDBJ whole genome shotgun (WGS) entry which is preliminary data.</text>
</comment>
<keyword evidence="2" id="KW-0472">Membrane</keyword>
<dbReference type="InterPro" id="IPR001646">
    <property type="entry name" value="5peptide_repeat"/>
</dbReference>
<dbReference type="Gene3D" id="2.160.20.80">
    <property type="entry name" value="E3 ubiquitin-protein ligase SopA"/>
    <property type="match status" value="1"/>
</dbReference>
<proteinExistence type="predicted"/>
<evidence type="ECO:0000313" key="3">
    <source>
        <dbReference type="EMBL" id="PPJ23997.1"/>
    </source>
</evidence>
<keyword evidence="2" id="KW-0812">Transmembrane</keyword>
<dbReference type="Proteomes" id="UP000238356">
    <property type="component" value="Unassembled WGS sequence"/>
</dbReference>
<dbReference type="Pfam" id="PF13576">
    <property type="entry name" value="Pentapeptide_3"/>
    <property type="match status" value="3"/>
</dbReference>
<evidence type="ECO:0000313" key="4">
    <source>
        <dbReference type="Proteomes" id="UP000238356"/>
    </source>
</evidence>
<keyword evidence="4" id="KW-1185">Reference proteome</keyword>